<accession>A0A8S1NVP1</accession>
<dbReference type="PROSITE" id="PS50011">
    <property type="entry name" value="PROTEIN_KINASE_DOM"/>
    <property type="match status" value="1"/>
</dbReference>
<gene>
    <name evidence="2" type="ORF">PSON_ATCC_30995.1.T0670029</name>
</gene>
<evidence type="ECO:0000259" key="1">
    <source>
        <dbReference type="PROSITE" id="PS50011"/>
    </source>
</evidence>
<sequence>MKQKKVNKVDNERLNKLQTKEQSINLQWVLKQPNILELQSTLQLMSFIELHIEIENYDFQGVCHIMYNNCIQLKFLQIANGLLIYEETNCIVLSDCVIQKKKFHSNNYQLFLIVLQNHEGKLILIYSHPMSQKEWFKILKFQGKQIDFLKKYRIQENICLNFYQIYHKKKKRKFAAQIINRKNFKFYDQQEILNNYIKILRNNNIQNVFPIMSIFDDNDVLYLVTDQFIGNTFEQLLSNKKKMLTQTDLAFITYSILQNLKSLQDEDLFHGNITLDNIIIVNQQGQMGTYIINPIYKLYNNKSIDYYINNVPGYLIAPEINENQTPSINSDIYQLGIILMIVSFYGISQNFNNQFIKWVLNNMETFISQQEIKFQKCLDSDFPYLFSACQLDLIKKMIDKDQKKRIQVQDALKHAWFINTKDKIKMHKQHYNKNLPSLKTIIEMVEQSEYDIKRKSLQTTGFNFINQMASLQKYELSSFAQQQPASSPHRKTSESLNELIDEEHQISNLIYQLNNKQFLMLPSQNNHFNQTKNQSKLIETENNLDQFQE</sequence>
<evidence type="ECO:0000313" key="3">
    <source>
        <dbReference type="Proteomes" id="UP000692954"/>
    </source>
</evidence>
<name>A0A8S1NVP1_9CILI</name>
<dbReference type="Proteomes" id="UP000692954">
    <property type="component" value="Unassembled WGS sequence"/>
</dbReference>
<organism evidence="2 3">
    <name type="scientific">Paramecium sonneborni</name>
    <dbReference type="NCBI Taxonomy" id="65129"/>
    <lineage>
        <taxon>Eukaryota</taxon>
        <taxon>Sar</taxon>
        <taxon>Alveolata</taxon>
        <taxon>Ciliophora</taxon>
        <taxon>Intramacronucleata</taxon>
        <taxon>Oligohymenophorea</taxon>
        <taxon>Peniculida</taxon>
        <taxon>Parameciidae</taxon>
        <taxon>Paramecium</taxon>
    </lineage>
</organism>
<dbReference type="OrthoDB" id="290279at2759"/>
<dbReference type="PANTHER" id="PTHR24347">
    <property type="entry name" value="SERINE/THREONINE-PROTEIN KINASE"/>
    <property type="match status" value="1"/>
</dbReference>
<dbReference type="GO" id="GO:0005524">
    <property type="term" value="F:ATP binding"/>
    <property type="evidence" value="ECO:0007669"/>
    <property type="project" value="InterPro"/>
</dbReference>
<dbReference type="Pfam" id="PF00069">
    <property type="entry name" value="Pkinase"/>
    <property type="match status" value="1"/>
</dbReference>
<dbReference type="GO" id="GO:0004672">
    <property type="term" value="F:protein kinase activity"/>
    <property type="evidence" value="ECO:0007669"/>
    <property type="project" value="InterPro"/>
</dbReference>
<keyword evidence="3" id="KW-1185">Reference proteome</keyword>
<comment type="caution">
    <text evidence="2">The sequence shown here is derived from an EMBL/GenBank/DDBJ whole genome shotgun (WGS) entry which is preliminary data.</text>
</comment>
<protein>
    <recommendedName>
        <fullName evidence="1">Protein kinase domain-containing protein</fullName>
    </recommendedName>
</protein>
<reference evidence="2" key="1">
    <citation type="submission" date="2021-01" db="EMBL/GenBank/DDBJ databases">
        <authorList>
            <consortium name="Genoscope - CEA"/>
            <person name="William W."/>
        </authorList>
    </citation>
    <scope>NUCLEOTIDE SEQUENCE</scope>
</reference>
<feature type="domain" description="Protein kinase" evidence="1">
    <location>
        <begin position="148"/>
        <end position="417"/>
    </location>
</feature>
<dbReference type="SMART" id="SM00220">
    <property type="entry name" value="S_TKc"/>
    <property type="match status" value="1"/>
</dbReference>
<proteinExistence type="predicted"/>
<evidence type="ECO:0000313" key="2">
    <source>
        <dbReference type="EMBL" id="CAD8096708.1"/>
    </source>
</evidence>
<dbReference type="InterPro" id="IPR000719">
    <property type="entry name" value="Prot_kinase_dom"/>
</dbReference>
<dbReference type="AlphaFoldDB" id="A0A8S1NVP1"/>
<dbReference type="EMBL" id="CAJJDN010000067">
    <property type="protein sequence ID" value="CAD8096708.1"/>
    <property type="molecule type" value="Genomic_DNA"/>
</dbReference>